<proteinExistence type="predicted"/>
<organism evidence="2 3">
    <name type="scientific">Planobispora takensis</name>
    <dbReference type="NCBI Taxonomy" id="1367882"/>
    <lineage>
        <taxon>Bacteria</taxon>
        <taxon>Bacillati</taxon>
        <taxon>Actinomycetota</taxon>
        <taxon>Actinomycetes</taxon>
        <taxon>Streptosporangiales</taxon>
        <taxon>Streptosporangiaceae</taxon>
        <taxon>Planobispora</taxon>
    </lineage>
</organism>
<dbReference type="CDD" id="cd07043">
    <property type="entry name" value="STAS_anti-anti-sigma_factors"/>
    <property type="match status" value="1"/>
</dbReference>
<dbReference type="Pfam" id="PF01740">
    <property type="entry name" value="STAS"/>
    <property type="match status" value="1"/>
</dbReference>
<protein>
    <submittedName>
        <fullName evidence="2">Anti-anti-sigma factor</fullName>
    </submittedName>
</protein>
<dbReference type="EMBL" id="BOOK01000050">
    <property type="protein sequence ID" value="GII04475.1"/>
    <property type="molecule type" value="Genomic_DNA"/>
</dbReference>
<keyword evidence="3" id="KW-1185">Reference proteome</keyword>
<feature type="domain" description="STAS" evidence="1">
    <location>
        <begin position="6"/>
        <end position="64"/>
    </location>
</feature>
<evidence type="ECO:0000313" key="3">
    <source>
        <dbReference type="Proteomes" id="UP000634476"/>
    </source>
</evidence>
<dbReference type="Gene3D" id="3.30.750.24">
    <property type="entry name" value="STAS domain"/>
    <property type="match status" value="1"/>
</dbReference>
<evidence type="ECO:0000259" key="1">
    <source>
        <dbReference type="PROSITE" id="PS50801"/>
    </source>
</evidence>
<accession>A0A8J3T3Y8</accession>
<dbReference type="PROSITE" id="PS50801">
    <property type="entry name" value="STAS"/>
    <property type="match status" value="1"/>
</dbReference>
<gene>
    <name evidence="2" type="primary">rsbV_7</name>
    <name evidence="2" type="ORF">Pta02_64830</name>
</gene>
<sequence>MSTPLTLAASRRPDGTAVLAVTGEIDMSNAPDLEAAVTRSVGDGVLVVDLSAVDYLDSAGLSVMFAHAAQIRVVANPLIAPVLIVSGLTELTTVEGMGPELDEDDL</sequence>
<evidence type="ECO:0000313" key="2">
    <source>
        <dbReference type="EMBL" id="GII04475.1"/>
    </source>
</evidence>
<dbReference type="Proteomes" id="UP000634476">
    <property type="component" value="Unassembled WGS sequence"/>
</dbReference>
<dbReference type="InterPro" id="IPR002645">
    <property type="entry name" value="STAS_dom"/>
</dbReference>
<dbReference type="SUPFAM" id="SSF52091">
    <property type="entry name" value="SpoIIaa-like"/>
    <property type="match status" value="1"/>
</dbReference>
<comment type="caution">
    <text evidence="2">The sequence shown here is derived from an EMBL/GenBank/DDBJ whole genome shotgun (WGS) entry which is preliminary data.</text>
</comment>
<dbReference type="RefSeq" id="WP_203878721.1">
    <property type="nucleotide sequence ID" value="NZ_BOOK01000050.1"/>
</dbReference>
<dbReference type="InterPro" id="IPR036513">
    <property type="entry name" value="STAS_dom_sf"/>
</dbReference>
<dbReference type="AlphaFoldDB" id="A0A8J3T3Y8"/>
<reference evidence="2" key="1">
    <citation type="submission" date="2021-01" db="EMBL/GenBank/DDBJ databases">
        <title>Whole genome shotgun sequence of Planobispora takensis NBRC 109077.</title>
        <authorList>
            <person name="Komaki H."/>
            <person name="Tamura T."/>
        </authorList>
    </citation>
    <scope>NUCLEOTIDE SEQUENCE</scope>
    <source>
        <strain evidence="2">NBRC 109077</strain>
    </source>
</reference>
<name>A0A8J3T3Y8_9ACTN</name>